<protein>
    <recommendedName>
        <fullName evidence="16">Cytochrome P450</fullName>
    </recommendedName>
</protein>
<keyword evidence="4 12" id="KW-0349">Heme</keyword>
<evidence type="ECO:0008006" key="16">
    <source>
        <dbReference type="Google" id="ProtNLM"/>
    </source>
</evidence>
<dbReference type="AlphaFoldDB" id="A0AAP0LW90"/>
<evidence type="ECO:0000256" key="9">
    <source>
        <dbReference type="ARBA" id="ARBA00023004"/>
    </source>
</evidence>
<dbReference type="Gene3D" id="1.10.630.10">
    <property type="entry name" value="Cytochrome P450"/>
    <property type="match status" value="2"/>
</dbReference>
<evidence type="ECO:0000256" key="6">
    <source>
        <dbReference type="ARBA" id="ARBA00022723"/>
    </source>
</evidence>
<comment type="subcellular location">
    <subcellularLocation>
        <location evidence="2">Membrane</location>
        <topology evidence="2">Single-pass membrane protein</topology>
    </subcellularLocation>
</comment>
<dbReference type="CDD" id="cd11075">
    <property type="entry name" value="CYP77_89"/>
    <property type="match status" value="1"/>
</dbReference>
<dbReference type="GO" id="GO:0016709">
    <property type="term" value="F:oxidoreductase activity, acting on paired donors, with incorporation or reduction of molecular oxygen, NAD(P)H as one donor, and incorporation of one atom of oxygen"/>
    <property type="evidence" value="ECO:0007669"/>
    <property type="project" value="TreeGrafter"/>
</dbReference>
<keyword evidence="5" id="KW-0812">Transmembrane</keyword>
<evidence type="ECO:0000256" key="7">
    <source>
        <dbReference type="ARBA" id="ARBA00022989"/>
    </source>
</evidence>
<dbReference type="Pfam" id="PF00067">
    <property type="entry name" value="p450"/>
    <property type="match status" value="2"/>
</dbReference>
<keyword evidence="11" id="KW-0472">Membrane</keyword>
<keyword evidence="8 13" id="KW-0560">Oxidoreductase</keyword>
<dbReference type="InterPro" id="IPR002401">
    <property type="entry name" value="Cyt_P450_E_grp-I"/>
</dbReference>
<dbReference type="PANTHER" id="PTHR24298">
    <property type="entry name" value="FLAVONOID 3'-MONOOXYGENASE-RELATED"/>
    <property type="match status" value="1"/>
</dbReference>
<dbReference type="PRINTS" id="PR00385">
    <property type="entry name" value="P450"/>
</dbReference>
<dbReference type="InterPro" id="IPR051103">
    <property type="entry name" value="Plant_metabolite_P450s"/>
</dbReference>
<comment type="similarity">
    <text evidence="3 13">Belongs to the cytochrome P450 family.</text>
</comment>
<dbReference type="GO" id="GO:0016020">
    <property type="term" value="C:membrane"/>
    <property type="evidence" value="ECO:0007669"/>
    <property type="project" value="UniProtKB-SubCell"/>
</dbReference>
<keyword evidence="7" id="KW-1133">Transmembrane helix</keyword>
<name>A0AAP0LW90_9ROSI</name>
<feature type="binding site" description="axial binding residue" evidence="12">
    <location>
        <position position="469"/>
    </location>
    <ligand>
        <name>heme</name>
        <dbReference type="ChEBI" id="CHEBI:30413"/>
    </ligand>
    <ligandPart>
        <name>Fe</name>
        <dbReference type="ChEBI" id="CHEBI:18248"/>
    </ligandPart>
</feature>
<comment type="cofactor">
    <cofactor evidence="1 12">
        <name>heme</name>
        <dbReference type="ChEBI" id="CHEBI:30413"/>
    </cofactor>
</comment>
<proteinExistence type="inferred from homology"/>
<dbReference type="PANTHER" id="PTHR24298:SF912">
    <property type="entry name" value="P450, PUTATIVE-RELATED"/>
    <property type="match status" value="1"/>
</dbReference>
<gene>
    <name evidence="14" type="ORF">WN944_019603</name>
</gene>
<sequence>METCFIILIFLCISAFIKTFINLINSYKNQTYKLPPGPSKLPIISKFLLVRKSLVELETIIRTLHSKYGPLITLHIGSRPAIIIADRFLIHQALIQNSAVFANRPPATAIAKITSSKQHNINTAAYGPTWRFLRRNLTSEILSPPPVRSYWRARKWVLQILLDRLNSELANAKNGDDHATAVRVFDHFLFVMFSLLVLMCFGDKLDEKKIREVEDVQRLMVLNLKRFNVLNFWPRVTKIVFRKLWEEFCQIRKQQDNVLMPLIKERRKLKEERLSFHAKEDDDDDDYVLAYVDTLFDLQLPEEKRQLDDNEIMSLCSEFLDGGTATTTTSLQWVIANLVKYPHVQEKLFKEIKGVLGDAKRQVMEDDLPKMPYLKAVILETLRRHPPFHFLSGHAVTDDIVFNGFLVPKIATLRFMLVDIGRDPRVWDDPMAFKPERFLNCEQNGEEMFDLRGSSEIKMMPFGVGRRMCPGLGLALLHLKYFVANLIWSYEWKPVDGDDVDLEEKQEFTVEEFLYNPERFLSGDNNGERVFDITGSRGIKMMPFGVGRRICPGLGLAMLHLEYFIANLIWCFEWKAVDGGEVDLSERHEFTVVMKNPLKAHVCPRVR</sequence>
<dbReference type="PROSITE" id="PS00086">
    <property type="entry name" value="CYTOCHROME_P450"/>
    <property type="match status" value="2"/>
</dbReference>
<reference evidence="14 15" key="1">
    <citation type="submission" date="2024-05" db="EMBL/GenBank/DDBJ databases">
        <title>Haplotype-resolved chromosome-level genome assembly of Huyou (Citrus changshanensis).</title>
        <authorList>
            <person name="Miao C."/>
            <person name="Chen W."/>
            <person name="Wu Y."/>
            <person name="Wang L."/>
            <person name="Zhao S."/>
            <person name="Grierson D."/>
            <person name="Xu C."/>
            <person name="Chen K."/>
        </authorList>
    </citation>
    <scope>NUCLEOTIDE SEQUENCE [LARGE SCALE GENOMIC DNA]</scope>
    <source>
        <strain evidence="14">01-14</strain>
        <tissue evidence="14">Leaf</tissue>
    </source>
</reference>
<dbReference type="FunFam" id="1.10.630.10:FF:000012">
    <property type="entry name" value="Cytochrome P450 family protein"/>
    <property type="match status" value="1"/>
</dbReference>
<dbReference type="Proteomes" id="UP001428341">
    <property type="component" value="Unassembled WGS sequence"/>
</dbReference>
<evidence type="ECO:0000256" key="4">
    <source>
        <dbReference type="ARBA" id="ARBA00022617"/>
    </source>
</evidence>
<evidence type="ECO:0000256" key="12">
    <source>
        <dbReference type="PIRSR" id="PIRSR602401-1"/>
    </source>
</evidence>
<evidence type="ECO:0000256" key="5">
    <source>
        <dbReference type="ARBA" id="ARBA00022692"/>
    </source>
</evidence>
<evidence type="ECO:0000256" key="1">
    <source>
        <dbReference type="ARBA" id="ARBA00001971"/>
    </source>
</evidence>
<evidence type="ECO:0000313" key="14">
    <source>
        <dbReference type="EMBL" id="KAK9188203.1"/>
    </source>
</evidence>
<evidence type="ECO:0000256" key="10">
    <source>
        <dbReference type="ARBA" id="ARBA00023033"/>
    </source>
</evidence>
<dbReference type="GO" id="GO:0020037">
    <property type="term" value="F:heme binding"/>
    <property type="evidence" value="ECO:0007669"/>
    <property type="project" value="InterPro"/>
</dbReference>
<evidence type="ECO:0000256" key="13">
    <source>
        <dbReference type="RuleBase" id="RU000461"/>
    </source>
</evidence>
<keyword evidence="15" id="KW-1185">Reference proteome</keyword>
<dbReference type="InterPro" id="IPR017972">
    <property type="entry name" value="Cyt_P450_CS"/>
</dbReference>
<accession>A0AAP0LW90</accession>
<dbReference type="InterPro" id="IPR036396">
    <property type="entry name" value="Cyt_P450_sf"/>
</dbReference>
<dbReference type="SUPFAM" id="SSF48264">
    <property type="entry name" value="Cytochrome P450"/>
    <property type="match status" value="2"/>
</dbReference>
<evidence type="ECO:0000313" key="15">
    <source>
        <dbReference type="Proteomes" id="UP001428341"/>
    </source>
</evidence>
<dbReference type="GO" id="GO:0005506">
    <property type="term" value="F:iron ion binding"/>
    <property type="evidence" value="ECO:0007669"/>
    <property type="project" value="InterPro"/>
</dbReference>
<evidence type="ECO:0000256" key="2">
    <source>
        <dbReference type="ARBA" id="ARBA00004167"/>
    </source>
</evidence>
<keyword evidence="6 12" id="KW-0479">Metal-binding</keyword>
<dbReference type="PRINTS" id="PR00463">
    <property type="entry name" value="EP450I"/>
</dbReference>
<evidence type="ECO:0000256" key="3">
    <source>
        <dbReference type="ARBA" id="ARBA00010617"/>
    </source>
</evidence>
<keyword evidence="9 12" id="KW-0408">Iron</keyword>
<keyword evidence="10 13" id="KW-0503">Monooxygenase</keyword>
<comment type="caution">
    <text evidence="14">The sequence shown here is derived from an EMBL/GenBank/DDBJ whole genome shotgun (WGS) entry which is preliminary data.</text>
</comment>
<evidence type="ECO:0000256" key="8">
    <source>
        <dbReference type="ARBA" id="ARBA00023002"/>
    </source>
</evidence>
<organism evidence="14 15">
    <name type="scientific">Citrus x changshan-huyou</name>
    <dbReference type="NCBI Taxonomy" id="2935761"/>
    <lineage>
        <taxon>Eukaryota</taxon>
        <taxon>Viridiplantae</taxon>
        <taxon>Streptophyta</taxon>
        <taxon>Embryophyta</taxon>
        <taxon>Tracheophyta</taxon>
        <taxon>Spermatophyta</taxon>
        <taxon>Magnoliopsida</taxon>
        <taxon>eudicotyledons</taxon>
        <taxon>Gunneridae</taxon>
        <taxon>Pentapetalae</taxon>
        <taxon>rosids</taxon>
        <taxon>malvids</taxon>
        <taxon>Sapindales</taxon>
        <taxon>Rutaceae</taxon>
        <taxon>Aurantioideae</taxon>
        <taxon>Citrus</taxon>
    </lineage>
</organism>
<dbReference type="InterPro" id="IPR001128">
    <property type="entry name" value="Cyt_P450"/>
</dbReference>
<evidence type="ECO:0000256" key="11">
    <source>
        <dbReference type="ARBA" id="ARBA00023136"/>
    </source>
</evidence>
<dbReference type="EMBL" id="JBCGBO010000007">
    <property type="protein sequence ID" value="KAK9188203.1"/>
    <property type="molecule type" value="Genomic_DNA"/>
</dbReference>